<dbReference type="InterPro" id="IPR052043">
    <property type="entry name" value="PolySaccharide_Degr_Enz"/>
</dbReference>
<gene>
    <name evidence="2" type="ORF">Cop2CBH44_13920</name>
</gene>
<evidence type="ECO:0000313" key="3">
    <source>
        <dbReference type="Proteomes" id="UP000594042"/>
    </source>
</evidence>
<evidence type="ECO:0000313" key="2">
    <source>
        <dbReference type="EMBL" id="BCI63039.1"/>
    </source>
</evidence>
<name>A0A7G1HTF8_9BACT</name>
<evidence type="ECO:0000256" key="1">
    <source>
        <dbReference type="ARBA" id="ARBA00022801"/>
    </source>
</evidence>
<dbReference type="RefSeq" id="WP_021931160.1">
    <property type="nucleotide sequence ID" value="NZ_AP023322.1"/>
</dbReference>
<dbReference type="Gene3D" id="1.50.10.10">
    <property type="match status" value="1"/>
</dbReference>
<keyword evidence="3" id="KW-1185">Reference proteome</keyword>
<proteinExistence type="predicted"/>
<dbReference type="KEGG" id="copr:Cop2CBH44_13920"/>
<dbReference type="EMBL" id="AP023322">
    <property type="protein sequence ID" value="BCI63039.1"/>
    <property type="molecule type" value="Genomic_DNA"/>
</dbReference>
<dbReference type="PANTHER" id="PTHR33886">
    <property type="entry name" value="UNSATURATED RHAMNOGALACTURONAN HYDROLASE (EUROFUNG)"/>
    <property type="match status" value="1"/>
</dbReference>
<dbReference type="InterPro" id="IPR012341">
    <property type="entry name" value="6hp_glycosidase-like_sf"/>
</dbReference>
<dbReference type="GO" id="GO:0016787">
    <property type="term" value="F:hydrolase activity"/>
    <property type="evidence" value="ECO:0007669"/>
    <property type="project" value="UniProtKB-KW"/>
</dbReference>
<dbReference type="SUPFAM" id="SSF48208">
    <property type="entry name" value="Six-hairpin glycosidases"/>
    <property type="match status" value="1"/>
</dbReference>
<dbReference type="Pfam" id="PF07470">
    <property type="entry name" value="Glyco_hydro_88"/>
    <property type="match status" value="1"/>
</dbReference>
<accession>A0A7G1HTF8</accession>
<reference evidence="3" key="1">
    <citation type="submission" date="2020-07" db="EMBL/GenBank/DDBJ databases">
        <title>Complete genome sequencing of Coprobacter sp. strain 2CBH44.</title>
        <authorList>
            <person name="Sakamoto M."/>
            <person name="Murakami T."/>
            <person name="Mori H."/>
        </authorList>
    </citation>
    <scope>NUCLEOTIDE SEQUENCE [LARGE SCALE GENOMIC DNA]</scope>
    <source>
        <strain evidence="3">2CBH44</strain>
    </source>
</reference>
<protein>
    <recommendedName>
        <fullName evidence="4">Glycosyl hydrolase</fullName>
    </recommendedName>
</protein>
<dbReference type="GO" id="GO:0005975">
    <property type="term" value="P:carbohydrate metabolic process"/>
    <property type="evidence" value="ECO:0007669"/>
    <property type="project" value="InterPro"/>
</dbReference>
<keyword evidence="1" id="KW-0378">Hydrolase</keyword>
<sequence length="385" mass="44677">MKKENQKWMKWPLGIILCIFAFSSCAENKYDLEHFPKDADPIIVGTRLVNRFLEQPHSQYGNPLRINEPRVNITYPDVCAWVGGLWFAKSVDNKELTNRLEERFLPLLAEESRLQPVPNHVDNNVFGTLPLELYMQTGKEEYKKLGMMYADTQWQLPEEGYTPEQKKWSEHGYSWQTRIWIDDMFMITAVQGAAYRVTKDTTYATRAAREMVFYLDSIQQGNGLFYHSPEAPFCWGRGNGWMAVGMAELLRILPEDNTYRPEIMKRYLKMMNKLKECQQENGMWLQLVDDPSMWEETSGSAMFTYAMIVGVKKGWLGKEYAEAARKAWLSLVKYIDENGDMTNVCEGTNVGFTQKYYRDRVPLTGDIHGIAPMIWCAYALTCNDL</sequence>
<dbReference type="PROSITE" id="PS51257">
    <property type="entry name" value="PROKAR_LIPOPROTEIN"/>
    <property type="match status" value="1"/>
</dbReference>
<evidence type="ECO:0008006" key="4">
    <source>
        <dbReference type="Google" id="ProtNLM"/>
    </source>
</evidence>
<dbReference type="PANTHER" id="PTHR33886:SF8">
    <property type="entry name" value="UNSATURATED RHAMNOGALACTURONAN HYDROLASE (EUROFUNG)"/>
    <property type="match status" value="1"/>
</dbReference>
<dbReference type="Proteomes" id="UP000594042">
    <property type="component" value="Chromosome"/>
</dbReference>
<organism evidence="2 3">
    <name type="scientific">Coprobacter secundus subsp. similis</name>
    <dbReference type="NCBI Taxonomy" id="2751153"/>
    <lineage>
        <taxon>Bacteria</taxon>
        <taxon>Pseudomonadati</taxon>
        <taxon>Bacteroidota</taxon>
        <taxon>Bacteroidia</taxon>
        <taxon>Bacteroidales</taxon>
        <taxon>Barnesiellaceae</taxon>
        <taxon>Coprobacter</taxon>
    </lineage>
</organism>
<dbReference type="AlphaFoldDB" id="A0A7G1HTF8"/>
<dbReference type="InterPro" id="IPR008928">
    <property type="entry name" value="6-hairpin_glycosidase_sf"/>
</dbReference>
<dbReference type="InterPro" id="IPR010905">
    <property type="entry name" value="Glyco_hydro_88"/>
</dbReference>